<evidence type="ECO:0008006" key="5">
    <source>
        <dbReference type="Google" id="ProtNLM"/>
    </source>
</evidence>
<evidence type="ECO:0000313" key="4">
    <source>
        <dbReference type="Proteomes" id="UP000008141"/>
    </source>
</evidence>
<dbReference type="PANTHER" id="PTHR48009:SF4">
    <property type="entry name" value="LEUCINE-RICH REPEAT (LRR) FAMILY PROTEIN"/>
    <property type="match status" value="1"/>
</dbReference>
<comment type="subcellular location">
    <subcellularLocation>
        <location evidence="1">Cytoplasm</location>
        <location evidence="1">Cytoskeleton</location>
        <location evidence="1">Cilium axoneme</location>
    </subcellularLocation>
</comment>
<evidence type="ECO:0000256" key="1">
    <source>
        <dbReference type="ARBA" id="ARBA00004430"/>
    </source>
</evidence>
<proteinExistence type="predicted"/>
<organism evidence="4">
    <name type="scientific">Chlorella variabilis</name>
    <name type="common">Green alga</name>
    <dbReference type="NCBI Taxonomy" id="554065"/>
    <lineage>
        <taxon>Eukaryota</taxon>
        <taxon>Viridiplantae</taxon>
        <taxon>Chlorophyta</taxon>
        <taxon>core chlorophytes</taxon>
        <taxon>Trebouxiophyceae</taxon>
        <taxon>Chlorellales</taxon>
        <taxon>Chlorellaceae</taxon>
        <taxon>Chlorella clade</taxon>
        <taxon>Chlorella</taxon>
    </lineage>
</organism>
<dbReference type="RefSeq" id="XP_005847986.1">
    <property type="nucleotide sequence ID" value="XM_005847924.1"/>
</dbReference>
<evidence type="ECO:0000256" key="2">
    <source>
        <dbReference type="SAM" id="SignalP"/>
    </source>
</evidence>
<dbReference type="PANTHER" id="PTHR48009">
    <property type="entry name" value="LEUCINE-RICH REPEAT (LRR) FAMILY PROTEIN"/>
    <property type="match status" value="1"/>
</dbReference>
<accession>E1ZDM4</accession>
<reference evidence="3 4" key="1">
    <citation type="journal article" date="2010" name="Plant Cell">
        <title>The Chlorella variabilis NC64A genome reveals adaptation to photosymbiosis, coevolution with viruses, and cryptic sex.</title>
        <authorList>
            <person name="Blanc G."/>
            <person name="Duncan G."/>
            <person name="Agarkova I."/>
            <person name="Borodovsky M."/>
            <person name="Gurnon J."/>
            <person name="Kuo A."/>
            <person name="Lindquist E."/>
            <person name="Lucas S."/>
            <person name="Pangilinan J."/>
            <person name="Polle J."/>
            <person name="Salamov A."/>
            <person name="Terry A."/>
            <person name="Yamada T."/>
            <person name="Dunigan D.D."/>
            <person name="Grigoriev I.V."/>
            <person name="Claverie J.M."/>
            <person name="Van Etten J.L."/>
        </authorList>
    </citation>
    <scope>NUCLEOTIDE SEQUENCE [LARGE SCALE GENOMIC DNA]</scope>
    <source>
        <strain evidence="3 4">NC64A</strain>
    </source>
</reference>
<keyword evidence="4" id="KW-1185">Reference proteome</keyword>
<dbReference type="InterPro" id="IPR032675">
    <property type="entry name" value="LRR_dom_sf"/>
</dbReference>
<evidence type="ECO:0000313" key="3">
    <source>
        <dbReference type="EMBL" id="EFN55884.1"/>
    </source>
</evidence>
<dbReference type="InterPro" id="IPR053213">
    <property type="entry name" value="RLP29"/>
</dbReference>
<dbReference type="Pfam" id="PF00560">
    <property type="entry name" value="LRR_1"/>
    <property type="match status" value="1"/>
</dbReference>
<dbReference type="KEGG" id="cvr:CHLNCDRAFT_145501"/>
<dbReference type="InParanoid" id="E1ZDM4"/>
<dbReference type="GeneID" id="17355323"/>
<dbReference type="Proteomes" id="UP000008141">
    <property type="component" value="Unassembled WGS sequence"/>
</dbReference>
<dbReference type="GO" id="GO:0005930">
    <property type="term" value="C:axoneme"/>
    <property type="evidence" value="ECO:0007669"/>
    <property type="project" value="UniProtKB-SubCell"/>
</dbReference>
<protein>
    <recommendedName>
        <fullName evidence="5">Leucine-rich repeat-containing N-terminal plant-type domain-containing protein</fullName>
    </recommendedName>
</protein>
<dbReference type="AlphaFoldDB" id="E1ZDM4"/>
<feature type="chain" id="PRO_5003156216" description="Leucine-rich repeat-containing N-terminal plant-type domain-containing protein" evidence="2">
    <location>
        <begin position="25"/>
        <end position="220"/>
    </location>
</feature>
<dbReference type="InterPro" id="IPR001611">
    <property type="entry name" value="Leu-rich_rpt"/>
</dbReference>
<gene>
    <name evidence="3" type="ORF">CHLNCDRAFT_145501</name>
</gene>
<dbReference type="SUPFAM" id="SSF52058">
    <property type="entry name" value="L domain-like"/>
    <property type="match status" value="1"/>
</dbReference>
<feature type="signal peptide" evidence="2">
    <location>
        <begin position="1"/>
        <end position="24"/>
    </location>
</feature>
<name>E1ZDM4_CHLVA</name>
<dbReference type="Gene3D" id="3.80.10.10">
    <property type="entry name" value="Ribonuclease Inhibitor"/>
    <property type="match status" value="1"/>
</dbReference>
<dbReference type="EMBL" id="GL433843">
    <property type="protein sequence ID" value="EFN55884.1"/>
    <property type="molecule type" value="Genomic_DNA"/>
</dbReference>
<sequence>MRWLMKGPLLLLLLLLVGPPAAAAATNASDASVLRALRDTILSLAELRDDPPAAFAAAVANPACCDRAQVLQREQCPLVITCSIIGWTMNMTPDPCAWEGVGCSEGGRVTQLTLQFDPPEPPLRLSSAFVDLVARLPALEVLEVLEEAAFDRPTQLPASWAGLTRLRRLFVNQLGGNKLTGCLPPHLPAALQALEELDVSLNRLTGTLPPSWASLSLDTT</sequence>
<keyword evidence="2" id="KW-0732">Signal</keyword>